<comment type="caution">
    <text evidence="7">The sequence shown here is derived from an EMBL/GenBank/DDBJ whole genome shotgun (WGS) entry which is preliminary data.</text>
</comment>
<accession>X1EA44</accession>
<evidence type="ECO:0000259" key="6">
    <source>
        <dbReference type="PROSITE" id="PS51085"/>
    </source>
</evidence>
<keyword evidence="5" id="KW-0411">Iron-sulfur</keyword>
<evidence type="ECO:0000256" key="4">
    <source>
        <dbReference type="ARBA" id="ARBA00023004"/>
    </source>
</evidence>
<keyword evidence="4" id="KW-0408">Iron</keyword>
<sequence length="120" mass="12854">KIGPNDFLIDVLRREGYKGVKRGCDEGTCGTCTIIVNGKAVKSCIMLAAQVQNGKITTIEGIGTREKPHPIQQAFVDAGTVQCGFCIPGMILSAKNLLDQNSIPTKEDVKMALDGNLCRC</sequence>
<dbReference type="GO" id="GO:0046872">
    <property type="term" value="F:metal ion binding"/>
    <property type="evidence" value="ECO:0007669"/>
    <property type="project" value="UniProtKB-KW"/>
</dbReference>
<dbReference type="SUPFAM" id="SSF54292">
    <property type="entry name" value="2Fe-2S ferredoxin-like"/>
    <property type="match status" value="1"/>
</dbReference>
<feature type="domain" description="2Fe-2S ferredoxin-type" evidence="6">
    <location>
        <begin position="1"/>
        <end position="62"/>
    </location>
</feature>
<evidence type="ECO:0000313" key="7">
    <source>
        <dbReference type="EMBL" id="GAH14004.1"/>
    </source>
</evidence>
<dbReference type="AlphaFoldDB" id="X1EA44"/>
<keyword evidence="3" id="KW-0560">Oxidoreductase</keyword>
<evidence type="ECO:0000256" key="5">
    <source>
        <dbReference type="ARBA" id="ARBA00023014"/>
    </source>
</evidence>
<organism evidence="7">
    <name type="scientific">marine sediment metagenome</name>
    <dbReference type="NCBI Taxonomy" id="412755"/>
    <lineage>
        <taxon>unclassified sequences</taxon>
        <taxon>metagenomes</taxon>
        <taxon>ecological metagenomes</taxon>
    </lineage>
</organism>
<dbReference type="EMBL" id="BART01039444">
    <property type="protein sequence ID" value="GAH14004.1"/>
    <property type="molecule type" value="Genomic_DNA"/>
</dbReference>
<dbReference type="PROSITE" id="PS00197">
    <property type="entry name" value="2FE2S_FER_1"/>
    <property type="match status" value="1"/>
</dbReference>
<gene>
    <name evidence="7" type="ORF">S01H4_64824</name>
</gene>
<dbReference type="InterPro" id="IPR001041">
    <property type="entry name" value="2Fe-2S_ferredoxin-type"/>
</dbReference>
<dbReference type="PANTHER" id="PTHR44379:SF5">
    <property type="entry name" value="OXIDOREDUCTASE WITH IRON-SULFUR SUBUNIT"/>
    <property type="match status" value="1"/>
</dbReference>
<dbReference type="InterPro" id="IPR051452">
    <property type="entry name" value="Diverse_Oxidoreductases"/>
</dbReference>
<evidence type="ECO:0000256" key="2">
    <source>
        <dbReference type="ARBA" id="ARBA00022723"/>
    </source>
</evidence>
<evidence type="ECO:0000256" key="3">
    <source>
        <dbReference type="ARBA" id="ARBA00023002"/>
    </source>
</evidence>
<dbReference type="CDD" id="cd00207">
    <property type="entry name" value="fer2"/>
    <property type="match status" value="1"/>
</dbReference>
<dbReference type="InterPro" id="IPR012675">
    <property type="entry name" value="Beta-grasp_dom_sf"/>
</dbReference>
<dbReference type="PANTHER" id="PTHR44379">
    <property type="entry name" value="OXIDOREDUCTASE WITH IRON-SULFUR SUBUNIT"/>
    <property type="match status" value="1"/>
</dbReference>
<dbReference type="Gene3D" id="1.10.150.120">
    <property type="entry name" value="[2Fe-2S]-binding domain"/>
    <property type="match status" value="1"/>
</dbReference>
<dbReference type="InterPro" id="IPR036884">
    <property type="entry name" value="2Fe-2S-bd_dom_sf"/>
</dbReference>
<dbReference type="InterPro" id="IPR036010">
    <property type="entry name" value="2Fe-2S_ferredoxin-like_sf"/>
</dbReference>
<dbReference type="InterPro" id="IPR006058">
    <property type="entry name" value="2Fe2S_fd_BS"/>
</dbReference>
<dbReference type="Pfam" id="PF01799">
    <property type="entry name" value="Fer2_2"/>
    <property type="match status" value="1"/>
</dbReference>
<dbReference type="GO" id="GO:0016491">
    <property type="term" value="F:oxidoreductase activity"/>
    <property type="evidence" value="ECO:0007669"/>
    <property type="project" value="UniProtKB-KW"/>
</dbReference>
<dbReference type="PROSITE" id="PS51085">
    <property type="entry name" value="2FE2S_FER_2"/>
    <property type="match status" value="1"/>
</dbReference>
<feature type="non-terminal residue" evidence="7">
    <location>
        <position position="1"/>
    </location>
</feature>
<dbReference type="Pfam" id="PF00111">
    <property type="entry name" value="Fer2"/>
    <property type="match status" value="1"/>
</dbReference>
<dbReference type="GO" id="GO:0051537">
    <property type="term" value="F:2 iron, 2 sulfur cluster binding"/>
    <property type="evidence" value="ECO:0007669"/>
    <property type="project" value="UniProtKB-KW"/>
</dbReference>
<keyword evidence="1" id="KW-0001">2Fe-2S</keyword>
<proteinExistence type="predicted"/>
<dbReference type="InterPro" id="IPR002888">
    <property type="entry name" value="2Fe-2S-bd"/>
</dbReference>
<protein>
    <recommendedName>
        <fullName evidence="6">2Fe-2S ferredoxin-type domain-containing protein</fullName>
    </recommendedName>
</protein>
<name>X1EA44_9ZZZZ</name>
<dbReference type="Gene3D" id="3.10.20.30">
    <property type="match status" value="1"/>
</dbReference>
<keyword evidence="2" id="KW-0479">Metal-binding</keyword>
<dbReference type="SUPFAM" id="SSF47741">
    <property type="entry name" value="CO dehydrogenase ISP C-domain like"/>
    <property type="match status" value="1"/>
</dbReference>
<evidence type="ECO:0000256" key="1">
    <source>
        <dbReference type="ARBA" id="ARBA00022714"/>
    </source>
</evidence>
<reference evidence="7" key="1">
    <citation type="journal article" date="2014" name="Front. Microbiol.">
        <title>High frequency of phylogenetically diverse reductive dehalogenase-homologous genes in deep subseafloor sedimentary metagenomes.</title>
        <authorList>
            <person name="Kawai M."/>
            <person name="Futagami T."/>
            <person name="Toyoda A."/>
            <person name="Takaki Y."/>
            <person name="Nishi S."/>
            <person name="Hori S."/>
            <person name="Arai W."/>
            <person name="Tsubouchi T."/>
            <person name="Morono Y."/>
            <person name="Uchiyama I."/>
            <person name="Ito T."/>
            <person name="Fujiyama A."/>
            <person name="Inagaki F."/>
            <person name="Takami H."/>
        </authorList>
    </citation>
    <scope>NUCLEOTIDE SEQUENCE</scope>
    <source>
        <strain evidence="7">Expedition CK06-06</strain>
    </source>
</reference>
<feature type="non-terminal residue" evidence="7">
    <location>
        <position position="120"/>
    </location>
</feature>